<name>A0ABQ6PS71_9BACT</name>
<proteinExistence type="predicted"/>
<gene>
    <name evidence="1" type="ORF">Aconfl_34890</name>
</gene>
<protein>
    <recommendedName>
        <fullName evidence="3">Outer membrane protein beta-barrel domain-containing protein</fullName>
    </recommendedName>
</protein>
<evidence type="ECO:0000313" key="1">
    <source>
        <dbReference type="EMBL" id="GMQ30846.1"/>
    </source>
</evidence>
<organism evidence="1 2">
    <name type="scientific">Algoriphagus confluentis</name>
    <dbReference type="NCBI Taxonomy" id="1697556"/>
    <lineage>
        <taxon>Bacteria</taxon>
        <taxon>Pseudomonadati</taxon>
        <taxon>Bacteroidota</taxon>
        <taxon>Cytophagia</taxon>
        <taxon>Cytophagales</taxon>
        <taxon>Cyclobacteriaceae</taxon>
        <taxon>Algoriphagus</taxon>
    </lineage>
</organism>
<evidence type="ECO:0008006" key="3">
    <source>
        <dbReference type="Google" id="ProtNLM"/>
    </source>
</evidence>
<keyword evidence="2" id="KW-1185">Reference proteome</keyword>
<evidence type="ECO:0000313" key="2">
    <source>
        <dbReference type="Proteomes" id="UP001338309"/>
    </source>
</evidence>
<dbReference type="Proteomes" id="UP001338309">
    <property type="component" value="Unassembled WGS sequence"/>
</dbReference>
<accession>A0ABQ6PS71</accession>
<sequence>MKLRIFCLIICFFFSWVSGLAQEKIYFTQNEIGLLFGKGEEQWDGSSERRVDITIQTFHGAWIGKKQVIGFSAGLDQYDDISLIPLAMGWRGFLGKSGRPQFFGGLDLGASTALLEKKVRTEWQESWYEGGAMVSPSLGVRFPSKQGKSSLSFILAYKRQDLTYFEGTLNGGGIIFPDNIGDIPDGFNSIFRRETIFHSLVFRAGLMF</sequence>
<reference evidence="1 2" key="1">
    <citation type="submission" date="2023-08" db="EMBL/GenBank/DDBJ databases">
        <title>Draft genome sequence of Algoriphagus confluentis.</title>
        <authorList>
            <person name="Takatani N."/>
            <person name="Hosokawa M."/>
            <person name="Sawabe T."/>
        </authorList>
    </citation>
    <scope>NUCLEOTIDE SEQUENCE [LARGE SCALE GENOMIC DNA]</scope>
    <source>
        <strain evidence="1 2">NBRC 111222</strain>
    </source>
</reference>
<dbReference type="RefSeq" id="WP_338225550.1">
    <property type="nucleotide sequence ID" value="NZ_BTPD01000012.1"/>
</dbReference>
<comment type="caution">
    <text evidence="1">The sequence shown here is derived from an EMBL/GenBank/DDBJ whole genome shotgun (WGS) entry which is preliminary data.</text>
</comment>
<dbReference type="EMBL" id="BTPD01000012">
    <property type="protein sequence ID" value="GMQ30846.1"/>
    <property type="molecule type" value="Genomic_DNA"/>
</dbReference>